<evidence type="ECO:0000256" key="8">
    <source>
        <dbReference type="ARBA" id="ARBA00023136"/>
    </source>
</evidence>
<dbReference type="AlphaFoldDB" id="Q0F227"/>
<evidence type="ECO:0000256" key="7">
    <source>
        <dbReference type="ARBA" id="ARBA00023065"/>
    </source>
</evidence>
<sequence length="256" mass="29237">MFEYFIIGIILLSAVLIGLETSEEMLADYGHWITWGNRLVLGIFIIEAALKIYAVAPRLKLYFGSGWNLFDFTIIVLALLPSTGELAMLARLARLLRVLRLITAIPELRLIVATLMRSIPSMGNIMLLMGVIFYIYAVAGQQLFHEHDPVHWRNLGISLLTLFRIVTLEDWTDVMYTAMEMNVYSWIYFVSFVVLGTFVIINLFIAVVINNLEEAKQERLASLRQPPSRDGLIKELEQTQAALQKLQKQLQDTRSD</sequence>
<dbReference type="GO" id="GO:0005891">
    <property type="term" value="C:voltage-gated calcium channel complex"/>
    <property type="evidence" value="ECO:0007669"/>
    <property type="project" value="TreeGrafter"/>
</dbReference>
<keyword evidence="5" id="KW-0851">Voltage-gated channel</keyword>
<keyword evidence="3 12" id="KW-0812">Transmembrane</keyword>
<name>Q0F227_9PROT</name>
<dbReference type="Gene3D" id="1.10.287.70">
    <property type="match status" value="1"/>
</dbReference>
<dbReference type="HOGENOM" id="CLU_055047_0_0_0"/>
<dbReference type="PANTHER" id="PTHR45628:SF7">
    <property type="entry name" value="VOLTAGE-DEPENDENT CALCIUM CHANNEL TYPE A SUBUNIT ALPHA-1"/>
    <property type="match status" value="1"/>
</dbReference>
<evidence type="ECO:0000256" key="5">
    <source>
        <dbReference type="ARBA" id="ARBA00022882"/>
    </source>
</evidence>
<dbReference type="Gene3D" id="1.20.120.350">
    <property type="entry name" value="Voltage-gated potassium channels. Chain C"/>
    <property type="match status" value="1"/>
</dbReference>
<dbReference type="Proteomes" id="UP000005297">
    <property type="component" value="Unassembled WGS sequence"/>
</dbReference>
<evidence type="ECO:0000256" key="6">
    <source>
        <dbReference type="ARBA" id="ARBA00022989"/>
    </source>
</evidence>
<evidence type="ECO:0000313" key="14">
    <source>
        <dbReference type="EMBL" id="EAU55723.1"/>
    </source>
</evidence>
<dbReference type="InParanoid" id="Q0F227"/>
<evidence type="ECO:0000256" key="2">
    <source>
        <dbReference type="ARBA" id="ARBA00022448"/>
    </source>
</evidence>
<evidence type="ECO:0000313" key="15">
    <source>
        <dbReference type="Proteomes" id="UP000005297"/>
    </source>
</evidence>
<dbReference type="InterPro" id="IPR027359">
    <property type="entry name" value="Volt_channel_dom_sf"/>
</dbReference>
<keyword evidence="10" id="KW-0407">Ion channel</keyword>
<keyword evidence="15" id="KW-1185">Reference proteome</keyword>
<proteinExistence type="predicted"/>
<feature type="transmembrane region" description="Helical" evidence="12">
    <location>
        <begin position="124"/>
        <end position="144"/>
    </location>
</feature>
<evidence type="ECO:0000259" key="13">
    <source>
        <dbReference type="Pfam" id="PF00520"/>
    </source>
</evidence>
<evidence type="ECO:0000256" key="9">
    <source>
        <dbReference type="ARBA" id="ARBA00023180"/>
    </source>
</evidence>
<comment type="caution">
    <text evidence="14">The sequence shown here is derived from an EMBL/GenBank/DDBJ whole genome shotgun (WGS) entry which is preliminary data.</text>
</comment>
<keyword evidence="7" id="KW-0406">Ion transport</keyword>
<dbReference type="SUPFAM" id="SSF81324">
    <property type="entry name" value="Voltage-gated potassium channels"/>
    <property type="match status" value="1"/>
</dbReference>
<accession>Q0F227</accession>
<dbReference type="STRING" id="314344.AL013_05215"/>
<gene>
    <name evidence="14" type="ORF">SPV1_02207</name>
</gene>
<feature type="domain" description="Ion transport" evidence="13">
    <location>
        <begin position="2"/>
        <end position="218"/>
    </location>
</feature>
<evidence type="ECO:0000256" key="11">
    <source>
        <dbReference type="SAM" id="Coils"/>
    </source>
</evidence>
<keyword evidence="4" id="KW-0106">Calcium</keyword>
<protein>
    <submittedName>
        <fullName evidence="14">Ion transport protein</fullName>
    </submittedName>
</protein>
<dbReference type="PANTHER" id="PTHR45628">
    <property type="entry name" value="VOLTAGE-DEPENDENT CALCIUM CHANNEL TYPE A SUBUNIT ALPHA-1"/>
    <property type="match status" value="1"/>
</dbReference>
<evidence type="ECO:0000256" key="10">
    <source>
        <dbReference type="ARBA" id="ARBA00023303"/>
    </source>
</evidence>
<keyword evidence="6 12" id="KW-1133">Transmembrane helix</keyword>
<evidence type="ECO:0000256" key="3">
    <source>
        <dbReference type="ARBA" id="ARBA00022692"/>
    </source>
</evidence>
<keyword evidence="8 12" id="KW-0472">Membrane</keyword>
<keyword evidence="9" id="KW-0325">Glycoprotein</keyword>
<evidence type="ECO:0000256" key="4">
    <source>
        <dbReference type="ARBA" id="ARBA00022837"/>
    </source>
</evidence>
<evidence type="ECO:0000256" key="12">
    <source>
        <dbReference type="SAM" id="Phobius"/>
    </source>
</evidence>
<comment type="subcellular location">
    <subcellularLocation>
        <location evidence="1">Membrane</location>
        <topology evidence="1">Multi-pass membrane protein</topology>
    </subcellularLocation>
</comment>
<dbReference type="GO" id="GO:0008331">
    <property type="term" value="F:high voltage-gated calcium channel activity"/>
    <property type="evidence" value="ECO:0007669"/>
    <property type="project" value="TreeGrafter"/>
</dbReference>
<feature type="coiled-coil region" evidence="11">
    <location>
        <begin position="229"/>
        <end position="256"/>
    </location>
</feature>
<feature type="transmembrane region" description="Helical" evidence="12">
    <location>
        <begin position="32"/>
        <end position="54"/>
    </location>
</feature>
<dbReference type="eggNOG" id="ENOG502Z7ZD">
    <property type="taxonomic scope" value="Bacteria"/>
</dbReference>
<dbReference type="InterPro" id="IPR005821">
    <property type="entry name" value="Ion_trans_dom"/>
</dbReference>
<evidence type="ECO:0000256" key="1">
    <source>
        <dbReference type="ARBA" id="ARBA00004141"/>
    </source>
</evidence>
<dbReference type="Pfam" id="PF00520">
    <property type="entry name" value="Ion_trans"/>
    <property type="match status" value="1"/>
</dbReference>
<keyword evidence="11" id="KW-0175">Coiled coil</keyword>
<dbReference type="InterPro" id="IPR050599">
    <property type="entry name" value="VDCC_alpha-1_subunit"/>
</dbReference>
<reference evidence="14 15" key="1">
    <citation type="submission" date="2006-09" db="EMBL/GenBank/DDBJ databases">
        <authorList>
            <person name="Emerson D."/>
            <person name="Ferriera S."/>
            <person name="Johnson J."/>
            <person name="Kravitz S."/>
            <person name="Halpern A."/>
            <person name="Remington K."/>
            <person name="Beeson K."/>
            <person name="Tran B."/>
            <person name="Rogers Y.-H."/>
            <person name="Friedman R."/>
            <person name="Venter J.C."/>
        </authorList>
    </citation>
    <scope>NUCLEOTIDE SEQUENCE [LARGE SCALE GENOMIC DNA]</scope>
    <source>
        <strain evidence="14 15">PV-1</strain>
    </source>
</reference>
<keyword evidence="2" id="KW-0813">Transport</keyword>
<dbReference type="EMBL" id="AATS01000002">
    <property type="protein sequence ID" value="EAU55723.1"/>
    <property type="molecule type" value="Genomic_DNA"/>
</dbReference>
<feature type="transmembrane region" description="Helical" evidence="12">
    <location>
        <begin position="186"/>
        <end position="209"/>
    </location>
</feature>
<organism evidence="14 15">
    <name type="scientific">Mariprofundus ferrooxydans PV-1</name>
    <dbReference type="NCBI Taxonomy" id="314345"/>
    <lineage>
        <taxon>Bacteria</taxon>
        <taxon>Pseudomonadati</taxon>
        <taxon>Pseudomonadota</taxon>
        <taxon>Candidatius Mariprofundia</taxon>
        <taxon>Mariprofundales</taxon>
        <taxon>Mariprofundaceae</taxon>
        <taxon>Mariprofundus</taxon>
    </lineage>
</organism>
<dbReference type="GO" id="GO:0098703">
    <property type="term" value="P:calcium ion import across plasma membrane"/>
    <property type="evidence" value="ECO:0007669"/>
    <property type="project" value="TreeGrafter"/>
</dbReference>